<comment type="caution">
    <text evidence="1">The sequence shown here is derived from an EMBL/GenBank/DDBJ whole genome shotgun (WGS) entry which is preliminary data.</text>
</comment>
<proteinExistence type="predicted"/>
<gene>
    <name evidence="1" type="ORF">E2562_035243</name>
</gene>
<protein>
    <submittedName>
        <fullName evidence="1">Uncharacterized protein</fullName>
    </submittedName>
</protein>
<evidence type="ECO:0000313" key="2">
    <source>
        <dbReference type="Proteomes" id="UP000479710"/>
    </source>
</evidence>
<dbReference type="AlphaFoldDB" id="A0A6G1CKT7"/>
<dbReference type="Proteomes" id="UP000479710">
    <property type="component" value="Unassembled WGS sequence"/>
</dbReference>
<reference evidence="1 2" key="1">
    <citation type="submission" date="2019-11" db="EMBL/GenBank/DDBJ databases">
        <title>Whole genome sequence of Oryza granulata.</title>
        <authorList>
            <person name="Li W."/>
        </authorList>
    </citation>
    <scope>NUCLEOTIDE SEQUENCE [LARGE SCALE GENOMIC DNA]</scope>
    <source>
        <strain evidence="2">cv. Menghai</strain>
        <tissue evidence="1">Leaf</tissue>
    </source>
</reference>
<organism evidence="1 2">
    <name type="scientific">Oryza meyeriana var. granulata</name>
    <dbReference type="NCBI Taxonomy" id="110450"/>
    <lineage>
        <taxon>Eukaryota</taxon>
        <taxon>Viridiplantae</taxon>
        <taxon>Streptophyta</taxon>
        <taxon>Embryophyta</taxon>
        <taxon>Tracheophyta</taxon>
        <taxon>Spermatophyta</taxon>
        <taxon>Magnoliopsida</taxon>
        <taxon>Liliopsida</taxon>
        <taxon>Poales</taxon>
        <taxon>Poaceae</taxon>
        <taxon>BOP clade</taxon>
        <taxon>Oryzoideae</taxon>
        <taxon>Oryzeae</taxon>
        <taxon>Oryzinae</taxon>
        <taxon>Oryza</taxon>
        <taxon>Oryza meyeriana</taxon>
    </lineage>
</organism>
<sequence>MKKKKHTMSESAKDGSVVDADNIITVTLDDLSNDERQEVERRLEEEKMEDLRKILAGYQKTQNGVVEKVIPEVRKPTCTEEIAHFGYVSVASKYGAHMDHMS</sequence>
<dbReference type="EMBL" id="SPHZ02000009">
    <property type="protein sequence ID" value="KAF0900782.1"/>
    <property type="molecule type" value="Genomic_DNA"/>
</dbReference>
<evidence type="ECO:0000313" key="1">
    <source>
        <dbReference type="EMBL" id="KAF0900782.1"/>
    </source>
</evidence>
<accession>A0A6G1CKT7</accession>
<keyword evidence="2" id="KW-1185">Reference proteome</keyword>
<name>A0A6G1CKT7_9ORYZ</name>